<organism evidence="3 4">
    <name type="scientific">Rhodohalobacter sulfatireducens</name>
    <dbReference type="NCBI Taxonomy" id="2911366"/>
    <lineage>
        <taxon>Bacteria</taxon>
        <taxon>Pseudomonadati</taxon>
        <taxon>Balneolota</taxon>
        <taxon>Balneolia</taxon>
        <taxon>Balneolales</taxon>
        <taxon>Balneolaceae</taxon>
        <taxon>Rhodohalobacter</taxon>
    </lineage>
</organism>
<proteinExistence type="predicted"/>
<dbReference type="InterPro" id="IPR037171">
    <property type="entry name" value="NagB/RpiA_transferase-like"/>
</dbReference>
<sequence>MSDSKSEMLSTIRKALSEVPDSESPGDVELKRDYLQKGKLSQSEIVELFAERVGEYKATVQRVKESNLKKVIAESCKRENVTKLVIPEGFDKELLPVDIDPLFDNLGSPLTHLVLDQSDGVITTCAHAVAQTGTIILDAGEGQGRRALTLVPDYHLCIVREDQIVELIPEGFSAVESSVTKEGRPITFISGPSATSDIELSRVEGVHGPRRLEVLIVKD</sequence>
<feature type="region of interest" description="Disordered" evidence="1">
    <location>
        <begin position="1"/>
        <end position="28"/>
    </location>
</feature>
<keyword evidence="4" id="KW-1185">Reference proteome</keyword>
<dbReference type="InterPro" id="IPR024185">
    <property type="entry name" value="FTHF_cligase-like_sf"/>
</dbReference>
<dbReference type="PANTHER" id="PTHR43682">
    <property type="entry name" value="LACTATE UTILIZATION PROTEIN C"/>
    <property type="match status" value="1"/>
</dbReference>
<dbReference type="RefSeq" id="WP_237855103.1">
    <property type="nucleotide sequence ID" value="NZ_JAKLWS010000020.1"/>
</dbReference>
<comment type="caution">
    <text evidence="3">The sequence shown here is derived from an EMBL/GenBank/DDBJ whole genome shotgun (WGS) entry which is preliminary data.</text>
</comment>
<reference evidence="3" key="2">
    <citation type="submission" date="2024-05" db="EMBL/GenBank/DDBJ databases">
        <title>Rhodohalobacter halophilus gen. nov., sp. nov., a moderately halophilic member of the family Balneolaceae.</title>
        <authorList>
            <person name="Xia J."/>
        </authorList>
    </citation>
    <scope>NUCLEOTIDE SEQUENCE</scope>
    <source>
        <strain evidence="3">WB101</strain>
    </source>
</reference>
<dbReference type="EMBL" id="JAKLWS010000020">
    <property type="protein sequence ID" value="MCG2589743.1"/>
    <property type="molecule type" value="Genomic_DNA"/>
</dbReference>
<dbReference type="Gene3D" id="3.40.50.10420">
    <property type="entry name" value="NagB/RpiA/CoA transferase-like"/>
    <property type="match status" value="1"/>
</dbReference>
<name>A0ABS9KFX0_9BACT</name>
<evidence type="ECO:0000313" key="3">
    <source>
        <dbReference type="EMBL" id="MCG2589743.1"/>
    </source>
</evidence>
<dbReference type="InterPro" id="IPR003741">
    <property type="entry name" value="LUD_dom"/>
</dbReference>
<dbReference type="PANTHER" id="PTHR43682:SF1">
    <property type="entry name" value="LACTATE UTILIZATION PROTEIN C"/>
    <property type="match status" value="1"/>
</dbReference>
<gene>
    <name evidence="3" type="ORF">L6773_14275</name>
</gene>
<evidence type="ECO:0000313" key="4">
    <source>
        <dbReference type="Proteomes" id="UP001165366"/>
    </source>
</evidence>
<evidence type="ECO:0000259" key="2">
    <source>
        <dbReference type="Pfam" id="PF02589"/>
    </source>
</evidence>
<evidence type="ECO:0000256" key="1">
    <source>
        <dbReference type="SAM" id="MobiDB-lite"/>
    </source>
</evidence>
<dbReference type="SUPFAM" id="SSF100950">
    <property type="entry name" value="NagB/RpiA/CoA transferase-like"/>
    <property type="match status" value="1"/>
</dbReference>
<reference evidence="3" key="1">
    <citation type="submission" date="2022-01" db="EMBL/GenBank/DDBJ databases">
        <authorList>
            <person name="Wang Y."/>
        </authorList>
    </citation>
    <scope>NUCLEOTIDE SEQUENCE</scope>
    <source>
        <strain evidence="3">WB101</strain>
    </source>
</reference>
<accession>A0ABS9KFX0</accession>
<dbReference type="Pfam" id="PF02589">
    <property type="entry name" value="LUD_dom"/>
    <property type="match status" value="1"/>
</dbReference>
<feature type="domain" description="LUD" evidence="2">
    <location>
        <begin position="49"/>
        <end position="217"/>
    </location>
</feature>
<protein>
    <submittedName>
        <fullName evidence="3">Lactate utilization protein C</fullName>
    </submittedName>
</protein>
<dbReference type="Proteomes" id="UP001165366">
    <property type="component" value="Unassembled WGS sequence"/>
</dbReference>